<feature type="region of interest" description="Disordered" evidence="1">
    <location>
        <begin position="936"/>
        <end position="955"/>
    </location>
</feature>
<dbReference type="Gene3D" id="1.25.10.10">
    <property type="entry name" value="Leucine-rich Repeat Variant"/>
    <property type="match status" value="2"/>
</dbReference>
<evidence type="ECO:0000313" key="3">
    <source>
        <dbReference type="EMBL" id="KAF8817927.1"/>
    </source>
</evidence>
<feature type="compositionally biased region" description="Basic and acidic residues" evidence="1">
    <location>
        <begin position="939"/>
        <end position="955"/>
    </location>
</feature>
<evidence type="ECO:0000313" key="4">
    <source>
        <dbReference type="Proteomes" id="UP000823046"/>
    </source>
</evidence>
<dbReference type="InterPro" id="IPR016024">
    <property type="entry name" value="ARM-type_fold"/>
</dbReference>
<dbReference type="Pfam" id="PF20416">
    <property type="entry name" value="UTP20"/>
    <property type="match status" value="1"/>
</dbReference>
<dbReference type="SUPFAM" id="SSF48371">
    <property type="entry name" value="ARM repeat"/>
    <property type="match status" value="2"/>
</dbReference>
<reference evidence="3 4" key="1">
    <citation type="journal article" date="2020" name="bioRxiv">
        <title>Metabolic contributions of an alphaproteobacterial endosymbiont in the apicomplexan Cardiosporidium cionae.</title>
        <authorList>
            <person name="Hunter E.S."/>
            <person name="Paight C.J."/>
            <person name="Lane C.E."/>
        </authorList>
    </citation>
    <scope>NUCLEOTIDE SEQUENCE [LARGE SCALE GENOMIC DNA]</scope>
    <source>
        <strain evidence="3">ESH_2018</strain>
    </source>
</reference>
<feature type="region of interest" description="Disordered" evidence="1">
    <location>
        <begin position="1644"/>
        <end position="1667"/>
    </location>
</feature>
<evidence type="ECO:0000259" key="2">
    <source>
        <dbReference type="Pfam" id="PF20416"/>
    </source>
</evidence>
<dbReference type="PANTHER" id="PTHR17695:SF11">
    <property type="entry name" value="SMALL SUBUNIT PROCESSOME COMPONENT 20 HOMOLOG"/>
    <property type="match status" value="1"/>
</dbReference>
<feature type="non-terminal residue" evidence="3">
    <location>
        <position position="1865"/>
    </location>
</feature>
<feature type="region of interest" description="Disordered" evidence="1">
    <location>
        <begin position="877"/>
        <end position="904"/>
    </location>
</feature>
<evidence type="ECO:0000256" key="1">
    <source>
        <dbReference type="SAM" id="MobiDB-lite"/>
    </source>
</evidence>
<feature type="compositionally biased region" description="Polar residues" evidence="1">
    <location>
        <begin position="880"/>
        <end position="892"/>
    </location>
</feature>
<organism evidence="3 4">
    <name type="scientific">Cardiosporidium cionae</name>
    <dbReference type="NCBI Taxonomy" id="476202"/>
    <lineage>
        <taxon>Eukaryota</taxon>
        <taxon>Sar</taxon>
        <taxon>Alveolata</taxon>
        <taxon>Apicomplexa</taxon>
        <taxon>Aconoidasida</taxon>
        <taxon>Nephromycida</taxon>
        <taxon>Cardiosporidium</taxon>
    </lineage>
</organism>
<protein>
    <recommendedName>
        <fullName evidence="2">U3 small nucleolar RNA-associated protein 20 domain-containing protein</fullName>
    </recommendedName>
</protein>
<dbReference type="InterPro" id="IPR052575">
    <property type="entry name" value="SSU_processome_comp_20"/>
</dbReference>
<dbReference type="EMBL" id="JADAQX010001205">
    <property type="protein sequence ID" value="KAF8817927.1"/>
    <property type="molecule type" value="Genomic_DNA"/>
</dbReference>
<feature type="region of interest" description="Disordered" evidence="1">
    <location>
        <begin position="239"/>
        <end position="278"/>
    </location>
</feature>
<dbReference type="InterPro" id="IPR046523">
    <property type="entry name" value="UTP20_dom"/>
</dbReference>
<feature type="domain" description="U3 small nucleolar RNA-associated protein 20" evidence="2">
    <location>
        <begin position="563"/>
        <end position="814"/>
    </location>
</feature>
<feature type="region of interest" description="Disordered" evidence="1">
    <location>
        <begin position="545"/>
        <end position="567"/>
    </location>
</feature>
<accession>A0ABQ7J475</accession>
<feature type="non-terminal residue" evidence="3">
    <location>
        <position position="1"/>
    </location>
</feature>
<proteinExistence type="predicted"/>
<dbReference type="Proteomes" id="UP000823046">
    <property type="component" value="Unassembled WGS sequence"/>
</dbReference>
<dbReference type="PANTHER" id="PTHR17695">
    <property type="entry name" value="SMALL SUBUNIT PROCESSOME COMPONENT 20 HOMOLOG"/>
    <property type="match status" value="1"/>
</dbReference>
<gene>
    <name evidence="3" type="ORF">IE077_002752</name>
</gene>
<dbReference type="InterPro" id="IPR011989">
    <property type="entry name" value="ARM-like"/>
</dbReference>
<keyword evidence="4" id="KW-1185">Reference proteome</keyword>
<name>A0ABQ7J475_9APIC</name>
<sequence length="1865" mass="209018">TVRSLPTRVILSEIVCSLLLACIGGLTDIPNRLKCLQFNSFQLLQEDTSHLSEYTPSQWLSLLFPASSSPLPPFFNKNESQRARLVSLVVLLNSLNTLKRRVATIEMDADLQASSLLLAFEQRCFLPTEPSVTLLLAKEKMLLLEPLIHQCIYMFSIPQQDMAVRQSCLALFDVFLEVLVSDCHALQSGQKLSEVGNRVYCVEDKPIKCLSLSTLGDIPMDVSSPPPLISTFPPPPPSPPPLISTFPPPPLISTLPPPPPSPPPLISTFPPPPPSPPPPPHPLLLLFLRVVLPKTQQQLKSNDENLRRCALQLYHIQEGDLFYELLHLQKHRRGRALQRLSIACEEKTLYPRTLRNFCIPLGVHALLQVNSSSHQHAFHTGLADQGIRLLGACARSTSWSTCLTLIFYLSKTLSTHPERKTYIIKALCSILNSLEIHIQHALTVKRMAVVDDEGVEGGGGMEDEREVAAVDDEGGEGGGGMEDEREVDILKSLSRNSSSLLKEEVAEMETKPMSKISQIQRNLKARILPLLKRLLFEKENKEKTNNLEKFSSSRSREIPSKNKNSSSQGIVRPEIVSLMLQILRFLPQKEFNERFPQFLGTLLNCLSSREREHRRTARGAVCTVSTALGPHFLPFILTEMAARLTKGFHIPILVFTAHKCFVNLLDSTLQQTSLPLSSTPSYLNFDACAQPLLSIVIQEWGRLSEIEHPEQDTTNIEDIPKSYSVDEAKFLRGPAILYNLCRSCSFKCILTIILKPLVDFIRGRQIPGEATAKPVPLHGKRALNRLREALEKCMEGMAIHPSLETREILALVVTFLSLSQRLLGRPALVLKGQKGHLSPVGIKSVLKEDSLSSDTNFSSMESPTPPPSQWLKPMEVASTHEATQSHIPSSTPEIGGLPSEPCLSSSSSLETHSILFQFIEDFPLLEPTMAPLAAFSPLEKPKGELPETGKPKESERLLPLPSDLLRESLYTLCPGATTGRSIFQAREVLPGQPAADVRLQANFIGTAALRLLFRLMKRRGGEGGKRRGSPLGKVTSPPIKQERMKVLHFQSLKEEAAMEKQKKVLLPLLIDCFCSDQNELFCWAARCLLKFQKYHFQWLAFHGKRIVTTILKIFETVGYNSKDKEGILGLCSKLMGALILKQGTTEWFTSLIQREAQTHTEGPPSFIIAFLTHLHHSLDDIQLQRSSVRLFRKVILLRYKKQTLESAQLTELLYACINEISKMMITRASEDMPLAKQCALVYVEFLLHYPMTEKIQRFRIAFLLEQLNYPHKEGRLAALHALQLIVTQFPLELIQVKYSAFLFLSLCTHISREVEASVRQPSLSLLKSILKCSTTPQQSLNLLDLVVKCFMSEKNSLRSVLAEILGIFIESLQEAMPISPQRFFSLLCGCLFGTAAVKLRDQTEENTMDKHVSTSDETPKQWHLTYRVLCSLEKALSTFSIADMDALTVGMHHSKGDVSPLILNAMAPFTPPDTFHLQQLWIYVLSSGLQHPQPWIKIAALRCISAYLKRKSLHTYSQGDASLMTLELSDPLINPGFQHSIPSPIWMMRCCADIVSPRAQATSTEKTSLLCGTAMKLLIDVCQLCYYKPWLAVFRWKKALLPAQNTIKSPIRSEAVVISENLLMEMNQSKSSSTCIHLPGESTLGLSGDSQFQSTREAQEEESETRESGFFFEESIPVSKYNSYLNAAQGLTGNDKHNSLQVQMHESYIHWVINSISLYSRKHLANLSGSSIRMMGCLTFLSGLFASLPVDCWHQNEKLLRNILEICYRCATSGNESEGTRLPKRNYIMCTISEYGQLSVSDRIEHLQYYAAEILHTIEHKLASIGALECFMRILGNVQQFVSKIRRNRKLRAHVAPVVDQQKAA</sequence>
<comment type="caution">
    <text evidence="3">The sequence shown here is derived from an EMBL/GenBank/DDBJ whole genome shotgun (WGS) entry which is preliminary data.</text>
</comment>